<accession>A0AC34FMR0</accession>
<name>A0AC34FMR0_9BILA</name>
<sequence length="263" mass="29881">MGLFRVLIYGIIFAVWSGSLFYDIYFMPRIGIQTWFSKLVMLTMLNFVLQTIYSGICLCCAIFDMLEEQKHREEYKQTKLHVPSYWRQTKLHKICDFMYSTSAFPVGMATSLLFWGLYAANPEFVVPKWAVGLIPQWHNHVTHTAPVVFLMIDTILTCHHAPSKKTGSIVVLSLYGFYLAIIFSVKMTQGYWLYPVFNHLSNQMIFLFLAFGGILLWFLYLVGDGFNTMIWGKAVHATPSSSSSTTATTPAAAASSNSSLKRD</sequence>
<protein>
    <submittedName>
        <fullName evidence="2">Androgen-induced 1</fullName>
    </submittedName>
</protein>
<organism evidence="1 2">
    <name type="scientific">Panagrolaimus sp. ES5</name>
    <dbReference type="NCBI Taxonomy" id="591445"/>
    <lineage>
        <taxon>Eukaryota</taxon>
        <taxon>Metazoa</taxon>
        <taxon>Ecdysozoa</taxon>
        <taxon>Nematoda</taxon>
        <taxon>Chromadorea</taxon>
        <taxon>Rhabditida</taxon>
        <taxon>Tylenchina</taxon>
        <taxon>Panagrolaimomorpha</taxon>
        <taxon>Panagrolaimoidea</taxon>
        <taxon>Panagrolaimidae</taxon>
        <taxon>Panagrolaimus</taxon>
    </lineage>
</organism>
<reference evidence="2" key="1">
    <citation type="submission" date="2022-11" db="UniProtKB">
        <authorList>
            <consortium name="WormBaseParasite"/>
        </authorList>
    </citation>
    <scope>IDENTIFICATION</scope>
</reference>
<dbReference type="WBParaSite" id="ES5_v2.g18717.t1">
    <property type="protein sequence ID" value="ES5_v2.g18717.t1"/>
    <property type="gene ID" value="ES5_v2.g18717"/>
</dbReference>
<proteinExistence type="predicted"/>
<evidence type="ECO:0000313" key="1">
    <source>
        <dbReference type="Proteomes" id="UP000887579"/>
    </source>
</evidence>
<dbReference type="Proteomes" id="UP000887579">
    <property type="component" value="Unplaced"/>
</dbReference>
<evidence type="ECO:0000313" key="2">
    <source>
        <dbReference type="WBParaSite" id="ES5_v2.g18717.t1"/>
    </source>
</evidence>